<sequence>MAVLRGFCNCLEHTRQEHHRARESETEAAVARGLHSGRSGRFRATLWWLSSFLTLWRAPTQAGSRHFRTWPARASQSASQGHTGEYRSTATVSCLGRSSAGEIEKRWRAASGFR</sequence>
<feature type="region of interest" description="Disordered" evidence="1">
    <location>
        <begin position="67"/>
        <end position="86"/>
    </location>
</feature>
<evidence type="ECO:0000313" key="2">
    <source>
        <dbReference type="EMBL" id="KXJ84593.1"/>
    </source>
</evidence>
<gene>
    <name evidence="2" type="ORF">Micbo1qcDRAFT_19876</name>
</gene>
<organism evidence="2 3">
    <name type="scientific">Microdochium bolleyi</name>
    <dbReference type="NCBI Taxonomy" id="196109"/>
    <lineage>
        <taxon>Eukaryota</taxon>
        <taxon>Fungi</taxon>
        <taxon>Dikarya</taxon>
        <taxon>Ascomycota</taxon>
        <taxon>Pezizomycotina</taxon>
        <taxon>Sordariomycetes</taxon>
        <taxon>Xylariomycetidae</taxon>
        <taxon>Xylariales</taxon>
        <taxon>Microdochiaceae</taxon>
        <taxon>Microdochium</taxon>
    </lineage>
</organism>
<reference evidence="3" key="1">
    <citation type="submission" date="2016-02" db="EMBL/GenBank/DDBJ databases">
        <title>Draft genome sequence of Microdochium bolleyi, a fungal endophyte of beachgrass.</title>
        <authorList>
            <consortium name="DOE Joint Genome Institute"/>
            <person name="David A.S."/>
            <person name="May G."/>
            <person name="Haridas S."/>
            <person name="Lim J."/>
            <person name="Wang M."/>
            <person name="Labutti K."/>
            <person name="Lipzen A."/>
            <person name="Barry K."/>
            <person name="Grigoriev I.V."/>
        </authorList>
    </citation>
    <scope>NUCLEOTIDE SEQUENCE [LARGE SCALE GENOMIC DNA]</scope>
    <source>
        <strain evidence="3">J235TASD1</strain>
    </source>
</reference>
<dbReference type="EMBL" id="KQ964401">
    <property type="protein sequence ID" value="KXJ84593.1"/>
    <property type="molecule type" value="Genomic_DNA"/>
</dbReference>
<keyword evidence="3" id="KW-1185">Reference proteome</keyword>
<proteinExistence type="predicted"/>
<evidence type="ECO:0000313" key="3">
    <source>
        <dbReference type="Proteomes" id="UP000070501"/>
    </source>
</evidence>
<accession>A0A136II25</accession>
<name>A0A136II25_9PEZI</name>
<dbReference type="InParanoid" id="A0A136II25"/>
<dbReference type="AlphaFoldDB" id="A0A136II25"/>
<evidence type="ECO:0000256" key="1">
    <source>
        <dbReference type="SAM" id="MobiDB-lite"/>
    </source>
</evidence>
<protein>
    <submittedName>
        <fullName evidence="2">Uncharacterized protein</fullName>
    </submittedName>
</protein>
<dbReference type="Proteomes" id="UP000070501">
    <property type="component" value="Unassembled WGS sequence"/>
</dbReference>
<feature type="compositionally biased region" description="Polar residues" evidence="1">
    <location>
        <begin position="74"/>
        <end position="86"/>
    </location>
</feature>